<dbReference type="Proteomes" id="UP000184050">
    <property type="component" value="Unassembled WGS sequence"/>
</dbReference>
<dbReference type="RefSeq" id="WP_073166539.1">
    <property type="nucleotide sequence ID" value="NZ_FQZE01000005.1"/>
</dbReference>
<dbReference type="AlphaFoldDB" id="A0A1M6DSK3"/>
<accession>A0A1M6DSK3</accession>
<dbReference type="PANTHER" id="PTHR34849">
    <property type="entry name" value="SSL5025 PROTEIN"/>
    <property type="match status" value="1"/>
</dbReference>
<dbReference type="SUPFAM" id="SSF46689">
    <property type="entry name" value="Homeodomain-like"/>
    <property type="match status" value="1"/>
</dbReference>
<proteinExistence type="predicted"/>
<organism evidence="1 2">
    <name type="scientific">Tangfeifania diversioriginum</name>
    <dbReference type="NCBI Taxonomy" id="1168035"/>
    <lineage>
        <taxon>Bacteria</taxon>
        <taxon>Pseudomonadati</taxon>
        <taxon>Bacteroidota</taxon>
        <taxon>Bacteroidia</taxon>
        <taxon>Marinilabiliales</taxon>
        <taxon>Prolixibacteraceae</taxon>
        <taxon>Tangfeifania</taxon>
    </lineage>
</organism>
<dbReference type="Gene3D" id="1.10.10.10">
    <property type="entry name" value="Winged helix-like DNA-binding domain superfamily/Winged helix DNA-binding domain"/>
    <property type="match status" value="1"/>
</dbReference>
<evidence type="ECO:0000313" key="1">
    <source>
        <dbReference type="EMBL" id="SHI76100.1"/>
    </source>
</evidence>
<dbReference type="InterPro" id="IPR009057">
    <property type="entry name" value="Homeodomain-like_sf"/>
</dbReference>
<name>A0A1M6DSK3_9BACT</name>
<dbReference type="Pfam" id="PF04255">
    <property type="entry name" value="DUF433"/>
    <property type="match status" value="1"/>
</dbReference>
<dbReference type="STRING" id="1168035.SAMN05444280_105164"/>
<dbReference type="EMBL" id="FQZE01000005">
    <property type="protein sequence ID" value="SHI76100.1"/>
    <property type="molecule type" value="Genomic_DNA"/>
</dbReference>
<dbReference type="PANTHER" id="PTHR34849:SF3">
    <property type="entry name" value="SSR2962 PROTEIN"/>
    <property type="match status" value="1"/>
</dbReference>
<protein>
    <submittedName>
        <fullName evidence="1">Uncharacterized conserved protein, DUF433 family</fullName>
    </submittedName>
</protein>
<evidence type="ECO:0000313" key="2">
    <source>
        <dbReference type="Proteomes" id="UP000184050"/>
    </source>
</evidence>
<sequence>MEYISERITIDEKICNGKPTIRGSRITVQTLLEFLSAGDTIEDILKQYPSIELEDIQASLKFAATLLGKSYSIKPVA</sequence>
<keyword evidence="2" id="KW-1185">Reference proteome</keyword>
<dbReference type="InterPro" id="IPR007367">
    <property type="entry name" value="DUF433"/>
</dbReference>
<dbReference type="InterPro" id="IPR036388">
    <property type="entry name" value="WH-like_DNA-bd_sf"/>
</dbReference>
<reference evidence="1 2" key="1">
    <citation type="submission" date="2016-11" db="EMBL/GenBank/DDBJ databases">
        <authorList>
            <person name="Jaros S."/>
            <person name="Januszkiewicz K."/>
            <person name="Wedrychowicz H."/>
        </authorList>
    </citation>
    <scope>NUCLEOTIDE SEQUENCE [LARGE SCALE GENOMIC DNA]</scope>
    <source>
        <strain evidence="1 2">DSM 27063</strain>
    </source>
</reference>
<dbReference type="OrthoDB" id="9809515at2"/>
<gene>
    <name evidence="1" type="ORF">SAMN05444280_105164</name>
</gene>